<evidence type="ECO:0000256" key="1">
    <source>
        <dbReference type="ARBA" id="ARBA00001561"/>
    </source>
</evidence>
<dbReference type="SMART" id="SM01095">
    <property type="entry name" value="Cpl-7"/>
    <property type="match status" value="2"/>
</dbReference>
<dbReference type="GO" id="GO:0071555">
    <property type="term" value="P:cell wall organization"/>
    <property type="evidence" value="ECO:0007669"/>
    <property type="project" value="UniProtKB-KW"/>
</dbReference>
<evidence type="ECO:0000313" key="7">
    <source>
        <dbReference type="EMBL" id="MDY5154273.1"/>
    </source>
</evidence>
<sequence>MAYDYITQYNARSYTPGREGCAIDTIVVHHWDDPEKNPKFEGVLNWFCHSAPTSAHYVVEAGRVACLVSCADTAYHAGNWGMNLRSIGIECNPRCSEEDKATVGELIANLQATYGNLRVIGHKDVKSTSCPGRYYPPAQILAPYIKQGGGAVASQPAPVPSTGGTDINALADAVLRGEYGNGADRRARLGGLYDAVQAVVNQKLGATGNTRGAGVDINALADGVLKGLYGNGAERRQRLGVHYDAVQAEVNRRLGY</sequence>
<keyword evidence="4" id="KW-0961">Cell wall biogenesis/degradation</keyword>
<accession>A0AAW9HRE3</accession>
<comment type="caution">
    <text evidence="7">The sequence shown here is derived from an EMBL/GenBank/DDBJ whole genome shotgun (WGS) entry which is preliminary data.</text>
</comment>
<dbReference type="Proteomes" id="UP001281731">
    <property type="component" value="Unassembled WGS sequence"/>
</dbReference>
<dbReference type="PANTHER" id="PTHR30417:SF1">
    <property type="entry name" value="N-ACETYLMURAMOYL-L-ALANINE AMIDASE AMID"/>
    <property type="match status" value="1"/>
</dbReference>
<dbReference type="InterPro" id="IPR051206">
    <property type="entry name" value="NAMLAA_amidase_2"/>
</dbReference>
<dbReference type="InterPro" id="IPR013168">
    <property type="entry name" value="Cpl_7_lyso_C"/>
</dbReference>
<reference evidence="7" key="1">
    <citation type="submission" date="2023-10" db="EMBL/GenBank/DDBJ databases">
        <title>Whole Genome based description of the genera Actinobaculum and Actinotignum reveals a complex phylogenetic relationship within the species included in the genus Actinotignum.</title>
        <authorList>
            <person name="Jensen C.S."/>
            <person name="Dargis R."/>
            <person name="Kemp M."/>
            <person name="Christensen J.J."/>
        </authorList>
    </citation>
    <scope>NUCLEOTIDE SEQUENCE</scope>
    <source>
        <strain evidence="7">SLA_B511</strain>
    </source>
</reference>
<dbReference type="Pfam" id="PF01510">
    <property type="entry name" value="Amidase_2"/>
    <property type="match status" value="1"/>
</dbReference>
<evidence type="ECO:0000259" key="5">
    <source>
        <dbReference type="SMART" id="SM00644"/>
    </source>
</evidence>
<proteinExistence type="predicted"/>
<evidence type="ECO:0000256" key="3">
    <source>
        <dbReference type="ARBA" id="ARBA00022801"/>
    </source>
</evidence>
<feature type="domain" description="N-acetylmuramoyl-L-alanine amidase" evidence="5">
    <location>
        <begin position="11"/>
        <end position="132"/>
    </location>
</feature>
<feature type="domain" description="Cpl-7 lysozyme C-terminal" evidence="6">
    <location>
        <begin position="167"/>
        <end position="205"/>
    </location>
</feature>
<dbReference type="InterPro" id="IPR036505">
    <property type="entry name" value="Amidase/PGRP_sf"/>
</dbReference>
<protein>
    <recommendedName>
        <fullName evidence="2">N-acetylmuramoyl-L-alanine amidase</fullName>
        <ecNumber evidence="2">3.5.1.28</ecNumber>
    </recommendedName>
</protein>
<dbReference type="Pfam" id="PF08230">
    <property type="entry name" value="CW_7"/>
    <property type="match status" value="2"/>
</dbReference>
<gene>
    <name evidence="7" type="ORF">R6G80_00825</name>
</gene>
<comment type="catalytic activity">
    <reaction evidence="1">
        <text>Hydrolyzes the link between N-acetylmuramoyl residues and L-amino acid residues in certain cell-wall glycopeptides.</text>
        <dbReference type="EC" id="3.5.1.28"/>
    </reaction>
</comment>
<feature type="domain" description="Cpl-7 lysozyme C-terminal" evidence="6">
    <location>
        <begin position="217"/>
        <end position="255"/>
    </location>
</feature>
<evidence type="ECO:0000256" key="4">
    <source>
        <dbReference type="ARBA" id="ARBA00023316"/>
    </source>
</evidence>
<dbReference type="Gene3D" id="3.40.80.10">
    <property type="entry name" value="Peptidoglycan recognition protein-like"/>
    <property type="match status" value="1"/>
</dbReference>
<dbReference type="EC" id="3.5.1.28" evidence="2"/>
<evidence type="ECO:0000259" key="6">
    <source>
        <dbReference type="SMART" id="SM01095"/>
    </source>
</evidence>
<dbReference type="AlphaFoldDB" id="A0AAW9HRE3"/>
<dbReference type="GO" id="GO:0009254">
    <property type="term" value="P:peptidoglycan turnover"/>
    <property type="evidence" value="ECO:0007669"/>
    <property type="project" value="TreeGrafter"/>
</dbReference>
<keyword evidence="3 7" id="KW-0378">Hydrolase</keyword>
<evidence type="ECO:0000256" key="2">
    <source>
        <dbReference type="ARBA" id="ARBA00011901"/>
    </source>
</evidence>
<dbReference type="SMART" id="SM00644">
    <property type="entry name" value="Ami_2"/>
    <property type="match status" value="1"/>
</dbReference>
<dbReference type="GO" id="GO:0009253">
    <property type="term" value="P:peptidoglycan catabolic process"/>
    <property type="evidence" value="ECO:0007669"/>
    <property type="project" value="InterPro"/>
</dbReference>
<evidence type="ECO:0000313" key="8">
    <source>
        <dbReference type="Proteomes" id="UP001281731"/>
    </source>
</evidence>
<dbReference type="InterPro" id="IPR002502">
    <property type="entry name" value="Amidase_domain"/>
</dbReference>
<dbReference type="GO" id="GO:0008745">
    <property type="term" value="F:N-acetylmuramoyl-L-alanine amidase activity"/>
    <property type="evidence" value="ECO:0007669"/>
    <property type="project" value="UniProtKB-EC"/>
</dbReference>
<dbReference type="SUPFAM" id="SSF55846">
    <property type="entry name" value="N-acetylmuramoyl-L-alanine amidase-like"/>
    <property type="match status" value="1"/>
</dbReference>
<dbReference type="RefSeq" id="WP_320756186.1">
    <property type="nucleotide sequence ID" value="NZ_JAWNGC010000001.1"/>
</dbReference>
<name>A0AAW9HRE3_9ACTO</name>
<organism evidence="7 8">
    <name type="scientific">Actinotignum urinale</name>
    <dbReference type="NCBI Taxonomy" id="190146"/>
    <lineage>
        <taxon>Bacteria</taxon>
        <taxon>Bacillati</taxon>
        <taxon>Actinomycetota</taxon>
        <taxon>Actinomycetes</taxon>
        <taxon>Actinomycetales</taxon>
        <taxon>Actinomycetaceae</taxon>
        <taxon>Actinotignum</taxon>
    </lineage>
</organism>
<dbReference type="EMBL" id="JAWNGC010000001">
    <property type="protein sequence ID" value="MDY5154273.1"/>
    <property type="molecule type" value="Genomic_DNA"/>
</dbReference>
<dbReference type="CDD" id="cd06583">
    <property type="entry name" value="PGRP"/>
    <property type="match status" value="1"/>
</dbReference>
<dbReference type="PANTHER" id="PTHR30417">
    <property type="entry name" value="N-ACETYLMURAMOYL-L-ALANINE AMIDASE AMID"/>
    <property type="match status" value="1"/>
</dbReference>